<comment type="caution">
    <text evidence="5">The sequence shown here is derived from an EMBL/GenBank/DDBJ whole genome shotgun (WGS) entry which is preliminary data.</text>
</comment>
<feature type="domain" description="Thioredoxin" evidence="2">
    <location>
        <begin position="1"/>
        <end position="73"/>
    </location>
</feature>
<dbReference type="SMART" id="SM00580">
    <property type="entry name" value="PUG"/>
    <property type="match status" value="1"/>
</dbReference>
<feature type="domain" description="UBA" evidence="4">
    <location>
        <begin position="212"/>
        <end position="255"/>
    </location>
</feature>
<dbReference type="Pfam" id="PF09409">
    <property type="entry name" value="PUB"/>
    <property type="match status" value="1"/>
</dbReference>
<feature type="non-terminal residue" evidence="5">
    <location>
        <position position="1"/>
    </location>
</feature>
<dbReference type="EMBL" id="AGNL01000124">
    <property type="protein sequence ID" value="EJK78008.1"/>
    <property type="molecule type" value="Genomic_DNA"/>
</dbReference>
<dbReference type="InterPro" id="IPR018997">
    <property type="entry name" value="PUB_domain"/>
</dbReference>
<dbReference type="SUPFAM" id="SSF46934">
    <property type="entry name" value="UBA-like"/>
    <property type="match status" value="1"/>
</dbReference>
<dbReference type="AlphaFoldDB" id="K0TGW7"/>
<dbReference type="InterPro" id="IPR015940">
    <property type="entry name" value="UBA"/>
</dbReference>
<dbReference type="InterPro" id="IPR013766">
    <property type="entry name" value="Thioredoxin_domain"/>
</dbReference>
<dbReference type="GO" id="GO:0005737">
    <property type="term" value="C:cytoplasm"/>
    <property type="evidence" value="ECO:0007669"/>
    <property type="project" value="TreeGrafter"/>
</dbReference>
<evidence type="ECO:0000256" key="1">
    <source>
        <dbReference type="SAM" id="MobiDB-lite"/>
    </source>
</evidence>
<dbReference type="CDD" id="cd09212">
    <property type="entry name" value="PUB"/>
    <property type="match status" value="1"/>
</dbReference>
<dbReference type="Pfam" id="PF00085">
    <property type="entry name" value="Thioredoxin"/>
    <property type="match status" value="1"/>
</dbReference>
<proteinExistence type="predicted"/>
<feature type="compositionally biased region" description="Basic and acidic residues" evidence="1">
    <location>
        <begin position="358"/>
        <end position="398"/>
    </location>
</feature>
<evidence type="ECO:0008006" key="7">
    <source>
        <dbReference type="Google" id="ProtNLM"/>
    </source>
</evidence>
<dbReference type="PANTHER" id="PTHR46340">
    <property type="entry name" value="UBX DOMAIN-CONTAINING PROTEIN 1"/>
    <property type="match status" value="1"/>
</dbReference>
<dbReference type="GO" id="GO:0031397">
    <property type="term" value="P:negative regulation of protein ubiquitination"/>
    <property type="evidence" value="ECO:0007669"/>
    <property type="project" value="TreeGrafter"/>
</dbReference>
<gene>
    <name evidence="5" type="ORF">THAOC_00118</name>
</gene>
<evidence type="ECO:0000259" key="2">
    <source>
        <dbReference type="Pfam" id="PF00085"/>
    </source>
</evidence>
<feature type="region of interest" description="Disordered" evidence="1">
    <location>
        <begin position="358"/>
        <end position="407"/>
    </location>
</feature>
<dbReference type="InterPro" id="IPR009060">
    <property type="entry name" value="UBA-like_sf"/>
</dbReference>
<evidence type="ECO:0000313" key="6">
    <source>
        <dbReference type="Proteomes" id="UP000266841"/>
    </source>
</evidence>
<protein>
    <recommendedName>
        <fullName evidence="7">Thioredoxin domain-containing protein</fullName>
    </recommendedName>
</protein>
<dbReference type="GO" id="GO:0032435">
    <property type="term" value="P:negative regulation of proteasomal ubiquitin-dependent protein catabolic process"/>
    <property type="evidence" value="ECO:0007669"/>
    <property type="project" value="TreeGrafter"/>
</dbReference>
<reference evidence="5 6" key="1">
    <citation type="journal article" date="2012" name="Genome Biol.">
        <title>Genome and low-iron response of an oceanic diatom adapted to chronic iron limitation.</title>
        <authorList>
            <person name="Lommer M."/>
            <person name="Specht M."/>
            <person name="Roy A.S."/>
            <person name="Kraemer L."/>
            <person name="Andreson R."/>
            <person name="Gutowska M.A."/>
            <person name="Wolf J."/>
            <person name="Bergner S.V."/>
            <person name="Schilhabel M.B."/>
            <person name="Klostermeier U.C."/>
            <person name="Beiko R.G."/>
            <person name="Rosenstiel P."/>
            <person name="Hippler M."/>
            <person name="Laroche J."/>
        </authorList>
    </citation>
    <scope>NUCLEOTIDE SEQUENCE [LARGE SCALE GENOMIC DNA]</scope>
    <source>
        <strain evidence="5 6">CCMP1005</strain>
    </source>
</reference>
<evidence type="ECO:0000259" key="4">
    <source>
        <dbReference type="Pfam" id="PF22562"/>
    </source>
</evidence>
<name>K0TGW7_THAOC</name>
<sequence>CGPCKASKPQLEALAAQYSADSTTDVACGIIYEHVLGDEIQSYKIRAFPTYVLFNQTAEAGRISGVNFDGIKALVAQHCKSHDFGQGASLGGANAGNTISVEDARARRLARFGGGGNGNVPGSSKADDIVKDDADGGGEEECVYNDEDNDEEMKDAALPTADDEAATEEAKEDDKMDVDEPAAGKKESEKKDDNAAEVEMVDPTADLKEEDVKTLTEEYGFPLIRAQKGLLNGGGTVEGAASWLCEHLEDADIDEPIEKVPKKLGAVKSYRCVATGKLFTDMVAMEFYANKTGRTEFEECTEEKKPLTPEEKAAKIAEIKSLLKAKRMQREETEKTENVDREKQRRFMGKEMIKTREQMEIDQRKRMAQQRKKEKEAAIRERQRIKAELEKDKRERAANKGKLKSKLGVDGYNPDAIQYEVDEGGAGQEEGQENKKPKKAPPSVAKIDEYLAKVSSYRAGGDGGNCLKILKAYLGNVVKNPEELKFKKINMENKAYRTKVKPFLGAKNLLLAVGFAPSEDGSALVLDDDVDMTTVEMALKKVEESYEKYMK</sequence>
<evidence type="ECO:0000313" key="5">
    <source>
        <dbReference type="EMBL" id="EJK78008.1"/>
    </source>
</evidence>
<dbReference type="GO" id="GO:0005634">
    <property type="term" value="C:nucleus"/>
    <property type="evidence" value="ECO:0007669"/>
    <property type="project" value="TreeGrafter"/>
</dbReference>
<dbReference type="InterPro" id="IPR036339">
    <property type="entry name" value="PUB-like_dom_sf"/>
</dbReference>
<dbReference type="OrthoDB" id="2121326at2759"/>
<dbReference type="GO" id="GO:0036435">
    <property type="term" value="F:K48-linked polyubiquitin modification-dependent protein binding"/>
    <property type="evidence" value="ECO:0007669"/>
    <property type="project" value="TreeGrafter"/>
</dbReference>
<evidence type="ECO:0000259" key="3">
    <source>
        <dbReference type="Pfam" id="PF09409"/>
    </source>
</evidence>
<accession>K0TGW7</accession>
<dbReference type="Proteomes" id="UP000266841">
    <property type="component" value="Unassembled WGS sequence"/>
</dbReference>
<dbReference type="PANTHER" id="PTHR46340:SF1">
    <property type="entry name" value="UBX DOMAIN-CONTAINING PROTEIN 1"/>
    <property type="match status" value="1"/>
</dbReference>
<feature type="domain" description="PUB" evidence="3">
    <location>
        <begin position="465"/>
        <end position="530"/>
    </location>
</feature>
<dbReference type="CDD" id="cd02947">
    <property type="entry name" value="TRX_family"/>
    <property type="match status" value="1"/>
</dbReference>
<keyword evidence="6" id="KW-1185">Reference proteome</keyword>
<feature type="compositionally biased region" description="Acidic residues" evidence="1">
    <location>
        <begin position="135"/>
        <end position="153"/>
    </location>
</feature>
<dbReference type="Gene3D" id="1.10.8.10">
    <property type="entry name" value="DNA helicase RuvA subunit, C-terminal domain"/>
    <property type="match status" value="1"/>
</dbReference>
<dbReference type="GO" id="GO:1903094">
    <property type="term" value="P:negative regulation of protein K48-linked deubiquitination"/>
    <property type="evidence" value="ECO:0007669"/>
    <property type="project" value="TreeGrafter"/>
</dbReference>
<dbReference type="InterPro" id="IPR036249">
    <property type="entry name" value="Thioredoxin-like_sf"/>
</dbReference>
<dbReference type="eggNOG" id="KOG2689">
    <property type="taxonomic scope" value="Eukaryota"/>
</dbReference>
<dbReference type="Gene3D" id="1.20.58.2190">
    <property type="match status" value="1"/>
</dbReference>
<organism evidence="5 6">
    <name type="scientific">Thalassiosira oceanica</name>
    <name type="common">Marine diatom</name>
    <dbReference type="NCBI Taxonomy" id="159749"/>
    <lineage>
        <taxon>Eukaryota</taxon>
        <taxon>Sar</taxon>
        <taxon>Stramenopiles</taxon>
        <taxon>Ochrophyta</taxon>
        <taxon>Bacillariophyta</taxon>
        <taxon>Coscinodiscophyceae</taxon>
        <taxon>Thalassiosirophycidae</taxon>
        <taxon>Thalassiosirales</taxon>
        <taxon>Thalassiosiraceae</taxon>
        <taxon>Thalassiosira</taxon>
    </lineage>
</organism>
<feature type="compositionally biased region" description="Basic and acidic residues" evidence="1">
    <location>
        <begin position="182"/>
        <end position="194"/>
    </location>
</feature>
<feature type="compositionally biased region" description="Basic and acidic residues" evidence="1">
    <location>
        <begin position="125"/>
        <end position="134"/>
    </location>
</feature>
<feature type="region of interest" description="Disordered" evidence="1">
    <location>
        <begin position="112"/>
        <end position="197"/>
    </location>
</feature>
<dbReference type="SUPFAM" id="SSF52833">
    <property type="entry name" value="Thioredoxin-like"/>
    <property type="match status" value="1"/>
</dbReference>
<dbReference type="Gene3D" id="3.40.30.10">
    <property type="entry name" value="Glutaredoxin"/>
    <property type="match status" value="1"/>
</dbReference>
<dbReference type="SUPFAM" id="SSF143503">
    <property type="entry name" value="PUG domain-like"/>
    <property type="match status" value="1"/>
</dbReference>
<dbReference type="Pfam" id="PF22562">
    <property type="entry name" value="UBA_7"/>
    <property type="match status" value="1"/>
</dbReference>
<dbReference type="OMA" id="YPRKIYT"/>